<dbReference type="Proteomes" id="UP000265520">
    <property type="component" value="Unassembled WGS sequence"/>
</dbReference>
<reference evidence="2 3" key="1">
    <citation type="journal article" date="2018" name="Front. Plant Sci.">
        <title>Red Clover (Trifolium pratense) and Zigzag Clover (T. medium) - A Picture of Genomic Similarities and Differences.</title>
        <authorList>
            <person name="Dluhosova J."/>
            <person name="Istvanek J."/>
            <person name="Nedelnik J."/>
            <person name="Repkova J."/>
        </authorList>
    </citation>
    <scope>NUCLEOTIDE SEQUENCE [LARGE SCALE GENOMIC DNA]</scope>
    <source>
        <strain evidence="3">cv. 10/8</strain>
        <tissue evidence="2">Leaf</tissue>
    </source>
</reference>
<comment type="caution">
    <text evidence="2">The sequence shown here is derived from an EMBL/GenBank/DDBJ whole genome shotgun (WGS) entry which is preliminary data.</text>
</comment>
<evidence type="ECO:0000256" key="1">
    <source>
        <dbReference type="SAM" id="MobiDB-lite"/>
    </source>
</evidence>
<sequence length="84" mass="9320">MGNQSTSKEPANSFTKGKEGETNAVTTNRRVIEPIPMPYSQLLPYLVHNGMVTPRATNSRTAPFPAWYNPQGKCEFHAGTKVIR</sequence>
<accession>A0A392P5T7</accession>
<evidence type="ECO:0000313" key="3">
    <source>
        <dbReference type="Proteomes" id="UP000265520"/>
    </source>
</evidence>
<dbReference type="AlphaFoldDB" id="A0A392P5T7"/>
<feature type="region of interest" description="Disordered" evidence="1">
    <location>
        <begin position="1"/>
        <end position="29"/>
    </location>
</feature>
<feature type="compositionally biased region" description="Polar residues" evidence="1">
    <location>
        <begin position="1"/>
        <end position="15"/>
    </location>
</feature>
<proteinExistence type="predicted"/>
<dbReference type="EMBL" id="LXQA010065349">
    <property type="protein sequence ID" value="MCI07431.1"/>
    <property type="molecule type" value="Genomic_DNA"/>
</dbReference>
<protein>
    <submittedName>
        <fullName evidence="2">Uncharacterized protein</fullName>
    </submittedName>
</protein>
<evidence type="ECO:0000313" key="2">
    <source>
        <dbReference type="EMBL" id="MCI07431.1"/>
    </source>
</evidence>
<name>A0A392P5T7_9FABA</name>
<organism evidence="2 3">
    <name type="scientific">Trifolium medium</name>
    <dbReference type="NCBI Taxonomy" id="97028"/>
    <lineage>
        <taxon>Eukaryota</taxon>
        <taxon>Viridiplantae</taxon>
        <taxon>Streptophyta</taxon>
        <taxon>Embryophyta</taxon>
        <taxon>Tracheophyta</taxon>
        <taxon>Spermatophyta</taxon>
        <taxon>Magnoliopsida</taxon>
        <taxon>eudicotyledons</taxon>
        <taxon>Gunneridae</taxon>
        <taxon>Pentapetalae</taxon>
        <taxon>rosids</taxon>
        <taxon>fabids</taxon>
        <taxon>Fabales</taxon>
        <taxon>Fabaceae</taxon>
        <taxon>Papilionoideae</taxon>
        <taxon>50 kb inversion clade</taxon>
        <taxon>NPAAA clade</taxon>
        <taxon>Hologalegina</taxon>
        <taxon>IRL clade</taxon>
        <taxon>Trifolieae</taxon>
        <taxon>Trifolium</taxon>
    </lineage>
</organism>
<keyword evidence="3" id="KW-1185">Reference proteome</keyword>